<dbReference type="AlphaFoldDB" id="A0ABD6AYE6"/>
<dbReference type="InterPro" id="IPR025234">
    <property type="entry name" value="YjzH-like"/>
</dbReference>
<name>A0ABD6AYE6_9EURY</name>
<comment type="caution">
    <text evidence="1">The sequence shown here is derived from an EMBL/GenBank/DDBJ whole genome shotgun (WGS) entry which is preliminary data.</text>
</comment>
<dbReference type="Proteomes" id="UP001597187">
    <property type="component" value="Unassembled WGS sequence"/>
</dbReference>
<dbReference type="RefSeq" id="WP_250874583.1">
    <property type="nucleotide sequence ID" value="NZ_JALXFV010000008.1"/>
</dbReference>
<gene>
    <name evidence="1" type="ORF">ACFSBT_15280</name>
</gene>
<accession>A0ABD6AYE6</accession>
<dbReference type="Pfam" id="PF13783">
    <property type="entry name" value="DUF4177"/>
    <property type="match status" value="1"/>
</dbReference>
<reference evidence="1 2" key="1">
    <citation type="journal article" date="2019" name="Int. J. Syst. Evol. Microbiol.">
        <title>The Global Catalogue of Microorganisms (GCM) 10K type strain sequencing project: providing services to taxonomists for standard genome sequencing and annotation.</title>
        <authorList>
            <consortium name="The Broad Institute Genomics Platform"/>
            <consortium name="The Broad Institute Genome Sequencing Center for Infectious Disease"/>
            <person name="Wu L."/>
            <person name="Ma J."/>
        </authorList>
    </citation>
    <scope>NUCLEOTIDE SEQUENCE [LARGE SCALE GENOMIC DNA]</scope>
    <source>
        <strain evidence="1 2">CGMCC 1.12563</strain>
    </source>
</reference>
<evidence type="ECO:0000313" key="1">
    <source>
        <dbReference type="EMBL" id="MFD1514641.1"/>
    </source>
</evidence>
<keyword evidence="2" id="KW-1185">Reference proteome</keyword>
<protein>
    <submittedName>
        <fullName evidence="1">DUF4177 domain-containing protein</fullName>
    </submittedName>
</protein>
<sequence length="68" mass="7461">MRFEYKIVDTSGGGLLSRGDGLPSEVDLNDLGEQGWELTTSFVGSKRSLGGRPKSTTDALVFKRRIEE</sequence>
<dbReference type="EMBL" id="JBHUDC010000008">
    <property type="protein sequence ID" value="MFD1514641.1"/>
    <property type="molecule type" value="Genomic_DNA"/>
</dbReference>
<organism evidence="1 2">
    <name type="scientific">Halomarina rubra</name>
    <dbReference type="NCBI Taxonomy" id="2071873"/>
    <lineage>
        <taxon>Archaea</taxon>
        <taxon>Methanobacteriati</taxon>
        <taxon>Methanobacteriota</taxon>
        <taxon>Stenosarchaea group</taxon>
        <taxon>Halobacteria</taxon>
        <taxon>Halobacteriales</taxon>
        <taxon>Natronomonadaceae</taxon>
        <taxon>Halomarina</taxon>
    </lineage>
</organism>
<evidence type="ECO:0000313" key="2">
    <source>
        <dbReference type="Proteomes" id="UP001597187"/>
    </source>
</evidence>
<proteinExistence type="predicted"/>